<dbReference type="AlphaFoldDB" id="A0A9D1TYK0"/>
<gene>
    <name evidence="1" type="ORF">H9888_04645</name>
</gene>
<dbReference type="EMBL" id="DXHL01000021">
    <property type="protein sequence ID" value="HIW10775.1"/>
    <property type="molecule type" value="Genomic_DNA"/>
</dbReference>
<dbReference type="Proteomes" id="UP000823926">
    <property type="component" value="Unassembled WGS sequence"/>
</dbReference>
<evidence type="ECO:0000313" key="2">
    <source>
        <dbReference type="Proteomes" id="UP000823926"/>
    </source>
</evidence>
<reference evidence="1" key="1">
    <citation type="journal article" date="2021" name="PeerJ">
        <title>Extensive microbial diversity within the chicken gut microbiome revealed by metagenomics and culture.</title>
        <authorList>
            <person name="Gilroy R."/>
            <person name="Ravi A."/>
            <person name="Getino M."/>
            <person name="Pursley I."/>
            <person name="Horton D.L."/>
            <person name="Alikhan N.F."/>
            <person name="Baker D."/>
            <person name="Gharbi K."/>
            <person name="Hall N."/>
            <person name="Watson M."/>
            <person name="Adriaenssens E.M."/>
            <person name="Foster-Nyarko E."/>
            <person name="Jarju S."/>
            <person name="Secka A."/>
            <person name="Antonio M."/>
            <person name="Oren A."/>
            <person name="Chaudhuri R.R."/>
            <person name="La Ragione R."/>
            <person name="Hildebrand F."/>
            <person name="Pallen M.J."/>
        </authorList>
    </citation>
    <scope>NUCLEOTIDE SEQUENCE</scope>
    <source>
        <strain evidence="1">ChiBcec15-1070</strain>
    </source>
</reference>
<comment type="caution">
    <text evidence="1">The sequence shown here is derived from an EMBL/GenBank/DDBJ whole genome shotgun (WGS) entry which is preliminary data.</text>
</comment>
<organism evidence="1 2">
    <name type="scientific">Candidatus Rikenella faecigallinarum</name>
    <dbReference type="NCBI Taxonomy" id="2838745"/>
    <lineage>
        <taxon>Bacteria</taxon>
        <taxon>Pseudomonadati</taxon>
        <taxon>Bacteroidota</taxon>
        <taxon>Bacteroidia</taxon>
        <taxon>Bacteroidales</taxon>
        <taxon>Rikenellaceae</taxon>
        <taxon>Rikenella</taxon>
    </lineage>
</organism>
<protein>
    <submittedName>
        <fullName evidence="1">Uncharacterized protein</fullName>
    </submittedName>
</protein>
<sequence>MKKRHGGVGTKVPTPPWRFCGVAYCCHRQQYATRPLSVAGRLAESGKAYSCTRSNV</sequence>
<evidence type="ECO:0000313" key="1">
    <source>
        <dbReference type="EMBL" id="HIW10775.1"/>
    </source>
</evidence>
<name>A0A9D1TYK0_9BACT</name>
<proteinExistence type="predicted"/>
<reference evidence="1" key="2">
    <citation type="submission" date="2021-04" db="EMBL/GenBank/DDBJ databases">
        <authorList>
            <person name="Gilroy R."/>
        </authorList>
    </citation>
    <scope>NUCLEOTIDE SEQUENCE</scope>
    <source>
        <strain evidence="1">ChiBcec15-1070</strain>
    </source>
</reference>
<accession>A0A9D1TYK0</accession>